<sequence length="309" mass="35485">MHLSSSPELNTLLIEPPTPKDHHNWHPLWGTHQKIRFSFEMSMRIGLSDGQEMTSSVRMLAETLRSRILWEFHAFRRRFMDDWAVTVVRADTVDWEAVDKYICSVLEEVEISLAQAMHSGKDYVNERMRHQNKVWYSCAINALMTMLEKGDSGLPRLQSLAPTKTVKAALRGETVKMTDKLENDDNSVEVGSNKAVERDIDLPSGLPELASPSNFAERASEEQLDDCQTEMFTPLEPPETMCEMTTEAQLGREEPCETTMKDWPRIKEPGVKTREVWPVRKEAESNCETGKNFFTGDIRLKERNSYNDK</sequence>
<organism evidence="1 2">
    <name type="scientific">Pseudolycoriella hygida</name>
    <dbReference type="NCBI Taxonomy" id="35572"/>
    <lineage>
        <taxon>Eukaryota</taxon>
        <taxon>Metazoa</taxon>
        <taxon>Ecdysozoa</taxon>
        <taxon>Arthropoda</taxon>
        <taxon>Hexapoda</taxon>
        <taxon>Insecta</taxon>
        <taxon>Pterygota</taxon>
        <taxon>Neoptera</taxon>
        <taxon>Endopterygota</taxon>
        <taxon>Diptera</taxon>
        <taxon>Nematocera</taxon>
        <taxon>Sciaroidea</taxon>
        <taxon>Sciaridae</taxon>
        <taxon>Pseudolycoriella</taxon>
    </lineage>
</organism>
<dbReference type="AlphaFoldDB" id="A0A9Q0S350"/>
<keyword evidence="2" id="KW-1185">Reference proteome</keyword>
<feature type="non-terminal residue" evidence="1">
    <location>
        <position position="309"/>
    </location>
</feature>
<protein>
    <submittedName>
        <fullName evidence="1">Uncharacterized protein</fullName>
    </submittedName>
</protein>
<evidence type="ECO:0000313" key="1">
    <source>
        <dbReference type="EMBL" id="KAJ6642929.1"/>
    </source>
</evidence>
<name>A0A9Q0S350_9DIPT</name>
<dbReference type="Proteomes" id="UP001151699">
    <property type="component" value="Chromosome B"/>
</dbReference>
<comment type="caution">
    <text evidence="1">The sequence shown here is derived from an EMBL/GenBank/DDBJ whole genome shotgun (WGS) entry which is preliminary data.</text>
</comment>
<dbReference type="EMBL" id="WJQU01000002">
    <property type="protein sequence ID" value="KAJ6642929.1"/>
    <property type="molecule type" value="Genomic_DNA"/>
</dbReference>
<gene>
    <name evidence="1" type="ORF">Bhyg_07885</name>
</gene>
<proteinExistence type="predicted"/>
<reference evidence="1" key="1">
    <citation type="submission" date="2022-07" db="EMBL/GenBank/DDBJ databases">
        <authorList>
            <person name="Trinca V."/>
            <person name="Uliana J.V.C."/>
            <person name="Torres T.T."/>
            <person name="Ward R.J."/>
            <person name="Monesi N."/>
        </authorList>
    </citation>
    <scope>NUCLEOTIDE SEQUENCE</scope>
    <source>
        <strain evidence="1">HSMRA1968</strain>
        <tissue evidence="1">Whole embryos</tissue>
    </source>
</reference>
<evidence type="ECO:0000313" key="2">
    <source>
        <dbReference type="Proteomes" id="UP001151699"/>
    </source>
</evidence>
<accession>A0A9Q0S350</accession>